<evidence type="ECO:0000313" key="2">
    <source>
        <dbReference type="Proteomes" id="UP000504637"/>
    </source>
</evidence>
<gene>
    <name evidence="3" type="ORF">K489DRAFT_400682</name>
</gene>
<feature type="region of interest" description="Disordered" evidence="1">
    <location>
        <begin position="1"/>
        <end position="35"/>
    </location>
</feature>
<name>A0A6J3M932_9PEZI</name>
<keyword evidence="2" id="KW-1185">Reference proteome</keyword>
<protein>
    <submittedName>
        <fullName evidence="3">Uncharacterized protein</fullName>
    </submittedName>
</protein>
<dbReference type="AlphaFoldDB" id="A0A6J3M932"/>
<dbReference type="GeneID" id="54364803"/>
<dbReference type="Proteomes" id="UP000504637">
    <property type="component" value="Unplaced"/>
</dbReference>
<accession>A0A6J3M932</accession>
<feature type="compositionally biased region" description="Low complexity" evidence="1">
    <location>
        <begin position="1"/>
        <end position="29"/>
    </location>
</feature>
<organism evidence="3">
    <name type="scientific">Dissoconium aciculare CBS 342.82</name>
    <dbReference type="NCBI Taxonomy" id="1314786"/>
    <lineage>
        <taxon>Eukaryota</taxon>
        <taxon>Fungi</taxon>
        <taxon>Dikarya</taxon>
        <taxon>Ascomycota</taxon>
        <taxon>Pezizomycotina</taxon>
        <taxon>Dothideomycetes</taxon>
        <taxon>Dothideomycetidae</taxon>
        <taxon>Mycosphaerellales</taxon>
        <taxon>Dissoconiaceae</taxon>
        <taxon>Dissoconium</taxon>
    </lineage>
</organism>
<reference evidence="3" key="2">
    <citation type="submission" date="2020-04" db="EMBL/GenBank/DDBJ databases">
        <authorList>
            <consortium name="NCBI Genome Project"/>
        </authorList>
    </citation>
    <scope>NUCLEOTIDE SEQUENCE</scope>
    <source>
        <strain evidence="3">CBS 342.82</strain>
    </source>
</reference>
<evidence type="ECO:0000256" key="1">
    <source>
        <dbReference type="SAM" id="MobiDB-lite"/>
    </source>
</evidence>
<dbReference type="RefSeq" id="XP_033460363.1">
    <property type="nucleotide sequence ID" value="XM_033607003.1"/>
</dbReference>
<feature type="region of interest" description="Disordered" evidence="1">
    <location>
        <begin position="52"/>
        <end position="81"/>
    </location>
</feature>
<reference evidence="3" key="1">
    <citation type="submission" date="2020-01" db="EMBL/GenBank/DDBJ databases">
        <authorList>
            <consortium name="DOE Joint Genome Institute"/>
            <person name="Haridas S."/>
            <person name="Albert R."/>
            <person name="Binder M."/>
            <person name="Bloem J."/>
            <person name="Labutti K."/>
            <person name="Salamov A."/>
            <person name="Andreopoulos B."/>
            <person name="Baker S.E."/>
            <person name="Barry K."/>
            <person name="Bills G."/>
            <person name="Bluhm B.H."/>
            <person name="Cannon C."/>
            <person name="Castanera R."/>
            <person name="Culley D.E."/>
            <person name="Daum C."/>
            <person name="Ezra D."/>
            <person name="Gonzalez J.B."/>
            <person name="Henrissat B."/>
            <person name="Kuo A."/>
            <person name="Liang C."/>
            <person name="Lipzen A."/>
            <person name="Lutzoni F."/>
            <person name="Magnuson J."/>
            <person name="Mondo S."/>
            <person name="Nolan M."/>
            <person name="Ohm R."/>
            <person name="Pangilinan J."/>
            <person name="Park H.-J."/>
            <person name="Ramirez L."/>
            <person name="Alfaro M."/>
            <person name="Sun H."/>
            <person name="Tritt A."/>
            <person name="Yoshinaga Y."/>
            <person name="Zwiers L.-H."/>
            <person name="Turgeon B.G."/>
            <person name="Goodwin S.B."/>
            <person name="Spatafora J.W."/>
            <person name="Crous P.W."/>
            <person name="Grigoriev I.V."/>
        </authorList>
    </citation>
    <scope>NUCLEOTIDE SEQUENCE</scope>
    <source>
        <strain evidence="3">CBS 342.82</strain>
    </source>
</reference>
<proteinExistence type="predicted"/>
<reference evidence="3" key="3">
    <citation type="submission" date="2025-08" db="UniProtKB">
        <authorList>
            <consortium name="RefSeq"/>
        </authorList>
    </citation>
    <scope>IDENTIFICATION</scope>
    <source>
        <strain evidence="3">CBS 342.82</strain>
    </source>
</reference>
<sequence>MSSSTAQQQQPTQNEPSTSSSTSDGPTRPAFNTRASSKMAAFQVLDYCADKLSSSSSSSNKSDETPAGVGKDSNVSKPASTKTIAPQVMFGLSNDVRGIPMAFGGKIGALWDISEWRAFLGIVDGRTQQLPDERRISKEIPSTLREHAMSLPPGITVLSSEGGKQKTLPEVRICLRQPQLGAYVTLRAG</sequence>
<evidence type="ECO:0000313" key="3">
    <source>
        <dbReference type="RefSeq" id="XP_033460363.1"/>
    </source>
</evidence>